<keyword evidence="3" id="KW-1185">Reference proteome</keyword>
<keyword evidence="1" id="KW-0732">Signal</keyword>
<reference evidence="4" key="1">
    <citation type="submission" date="2017-02" db="UniProtKB">
        <authorList>
            <consortium name="WormBaseParasite"/>
        </authorList>
    </citation>
    <scope>IDENTIFICATION</scope>
</reference>
<protein>
    <submittedName>
        <fullName evidence="4">Secreted protein</fullName>
    </submittedName>
</protein>
<evidence type="ECO:0000313" key="4">
    <source>
        <dbReference type="WBParaSite" id="EVEC_0001306801-mRNA-1"/>
    </source>
</evidence>
<sequence>MACKLIFSLLIGFVISRLRKETLGFSAVAKYFRWSGSASSRAYKRNVGLKLAGRESDCRSWSTHLSAVWDGHAEGDGESKDSVPLLSGPHTGFCVDLACMGGLLEGNRLFEQETLVAKSFGTWTLDSLTTSSSVLGGTLRGVEGSAMLM</sequence>
<feature type="signal peptide" evidence="1">
    <location>
        <begin position="1"/>
        <end position="16"/>
    </location>
</feature>
<organism evidence="4">
    <name type="scientific">Enterobius vermicularis</name>
    <name type="common">Human pinworm</name>
    <dbReference type="NCBI Taxonomy" id="51028"/>
    <lineage>
        <taxon>Eukaryota</taxon>
        <taxon>Metazoa</taxon>
        <taxon>Ecdysozoa</taxon>
        <taxon>Nematoda</taxon>
        <taxon>Chromadorea</taxon>
        <taxon>Rhabditida</taxon>
        <taxon>Spirurina</taxon>
        <taxon>Oxyuridomorpha</taxon>
        <taxon>Oxyuroidea</taxon>
        <taxon>Oxyuridae</taxon>
        <taxon>Enterobius</taxon>
    </lineage>
</organism>
<name>A0A0N4VPX6_ENTVE</name>
<dbReference type="AlphaFoldDB" id="A0A0N4VPX6"/>
<evidence type="ECO:0000313" key="3">
    <source>
        <dbReference type="Proteomes" id="UP000274131"/>
    </source>
</evidence>
<dbReference type="WBParaSite" id="EVEC_0001306801-mRNA-1">
    <property type="protein sequence ID" value="EVEC_0001306801-mRNA-1"/>
    <property type="gene ID" value="EVEC_0001306801"/>
</dbReference>
<accession>A0A0N4VPX6</accession>
<evidence type="ECO:0000313" key="2">
    <source>
        <dbReference type="EMBL" id="VDD97471.1"/>
    </source>
</evidence>
<proteinExistence type="predicted"/>
<reference evidence="2 3" key="2">
    <citation type="submission" date="2018-10" db="EMBL/GenBank/DDBJ databases">
        <authorList>
            <consortium name="Pathogen Informatics"/>
        </authorList>
    </citation>
    <scope>NUCLEOTIDE SEQUENCE [LARGE SCALE GENOMIC DNA]</scope>
</reference>
<gene>
    <name evidence="2" type="ORF">EVEC_LOCUS12222</name>
</gene>
<feature type="chain" id="PRO_5043123145" evidence="1">
    <location>
        <begin position="17"/>
        <end position="149"/>
    </location>
</feature>
<dbReference type="Proteomes" id="UP000274131">
    <property type="component" value="Unassembled WGS sequence"/>
</dbReference>
<evidence type="ECO:0000256" key="1">
    <source>
        <dbReference type="SAM" id="SignalP"/>
    </source>
</evidence>
<dbReference type="EMBL" id="UXUI01013811">
    <property type="protein sequence ID" value="VDD97471.1"/>
    <property type="molecule type" value="Genomic_DNA"/>
</dbReference>